<dbReference type="PANTHER" id="PTHR23131:SF0">
    <property type="entry name" value="ENDORIBONUCLEASE LACTB2"/>
    <property type="match status" value="1"/>
</dbReference>
<evidence type="ECO:0000313" key="3">
    <source>
        <dbReference type="EMBL" id="CAK0793048.1"/>
    </source>
</evidence>
<dbReference type="InterPro" id="IPR001279">
    <property type="entry name" value="Metallo-B-lactamas"/>
</dbReference>
<accession>A0ABN9PNF5</accession>
<organism evidence="3 4">
    <name type="scientific">Prorocentrum cordatum</name>
    <dbReference type="NCBI Taxonomy" id="2364126"/>
    <lineage>
        <taxon>Eukaryota</taxon>
        <taxon>Sar</taxon>
        <taxon>Alveolata</taxon>
        <taxon>Dinophyceae</taxon>
        <taxon>Prorocentrales</taxon>
        <taxon>Prorocentraceae</taxon>
        <taxon>Prorocentrum</taxon>
    </lineage>
</organism>
<name>A0ABN9PNF5_9DINO</name>
<comment type="caution">
    <text evidence="3">The sequence shown here is derived from an EMBL/GenBank/DDBJ whole genome shotgun (WGS) entry which is preliminary data.</text>
</comment>
<sequence length="162" mass="18204">MRREECQAIDQIVITHWHHDHLTGLKEVLAGLGPVPVRMYLPTEGTARNGRNIYGELGGTFDPNEYLQDFDVEVVGLEDGEVLRCEGATLQVMHTPGHTNDHVCLALEEDRASALHRRQRARLGHRHLPGLAAVHALASEDARRTRRTALSSPRARGWRRRG</sequence>
<evidence type="ECO:0000259" key="2">
    <source>
        <dbReference type="SMART" id="SM00849"/>
    </source>
</evidence>
<protein>
    <recommendedName>
        <fullName evidence="2">Metallo-beta-lactamase domain-containing protein</fullName>
    </recommendedName>
</protein>
<dbReference type="InterPro" id="IPR050662">
    <property type="entry name" value="Sec-metab_biosynth-thioest"/>
</dbReference>
<dbReference type="EMBL" id="CAUYUJ010000891">
    <property type="protein sequence ID" value="CAK0793048.1"/>
    <property type="molecule type" value="Genomic_DNA"/>
</dbReference>
<evidence type="ECO:0000313" key="4">
    <source>
        <dbReference type="Proteomes" id="UP001189429"/>
    </source>
</evidence>
<dbReference type="SMART" id="SM00849">
    <property type="entry name" value="Lactamase_B"/>
    <property type="match status" value="1"/>
</dbReference>
<dbReference type="Pfam" id="PF00753">
    <property type="entry name" value="Lactamase_B"/>
    <property type="match status" value="1"/>
</dbReference>
<proteinExistence type="predicted"/>
<keyword evidence="4" id="KW-1185">Reference proteome</keyword>
<dbReference type="SUPFAM" id="SSF56281">
    <property type="entry name" value="Metallo-hydrolase/oxidoreductase"/>
    <property type="match status" value="1"/>
</dbReference>
<dbReference type="InterPro" id="IPR036866">
    <property type="entry name" value="RibonucZ/Hydroxyglut_hydro"/>
</dbReference>
<dbReference type="Gene3D" id="3.60.15.10">
    <property type="entry name" value="Ribonuclease Z/Hydroxyacylglutathione hydrolase-like"/>
    <property type="match status" value="1"/>
</dbReference>
<dbReference type="Proteomes" id="UP001189429">
    <property type="component" value="Unassembled WGS sequence"/>
</dbReference>
<gene>
    <name evidence="3" type="ORF">PCOR1329_LOCUS3462</name>
</gene>
<feature type="domain" description="Metallo-beta-lactamase" evidence="2">
    <location>
        <begin position="10"/>
        <end position="154"/>
    </location>
</feature>
<evidence type="ECO:0000256" key="1">
    <source>
        <dbReference type="SAM" id="MobiDB-lite"/>
    </source>
</evidence>
<reference evidence="3" key="1">
    <citation type="submission" date="2023-10" db="EMBL/GenBank/DDBJ databases">
        <authorList>
            <person name="Chen Y."/>
            <person name="Shah S."/>
            <person name="Dougan E. K."/>
            <person name="Thang M."/>
            <person name="Chan C."/>
        </authorList>
    </citation>
    <scope>NUCLEOTIDE SEQUENCE [LARGE SCALE GENOMIC DNA]</scope>
</reference>
<feature type="region of interest" description="Disordered" evidence="1">
    <location>
        <begin position="142"/>
        <end position="162"/>
    </location>
</feature>
<dbReference type="PANTHER" id="PTHR23131">
    <property type="entry name" value="ENDORIBONUCLEASE LACTB2"/>
    <property type="match status" value="1"/>
</dbReference>